<protein>
    <submittedName>
        <fullName evidence="2">ABC transporter permease</fullName>
    </submittedName>
</protein>
<evidence type="ECO:0000256" key="1">
    <source>
        <dbReference type="SAM" id="Phobius"/>
    </source>
</evidence>
<feature type="transmembrane region" description="Helical" evidence="1">
    <location>
        <begin position="16"/>
        <end position="39"/>
    </location>
</feature>
<dbReference type="EMBL" id="JAJCIS010000018">
    <property type="protein sequence ID" value="MCB7389065.1"/>
    <property type="molecule type" value="Genomic_DNA"/>
</dbReference>
<accession>A0ABS8DL15</accession>
<keyword evidence="1" id="KW-0472">Membrane</keyword>
<feature type="transmembrane region" description="Helical" evidence="1">
    <location>
        <begin position="146"/>
        <end position="165"/>
    </location>
</feature>
<feature type="transmembrane region" description="Helical" evidence="1">
    <location>
        <begin position="218"/>
        <end position="239"/>
    </location>
</feature>
<organism evidence="2 3">
    <name type="scientific">Bariatricus massiliensis</name>
    <dbReference type="NCBI Taxonomy" id="1745713"/>
    <lineage>
        <taxon>Bacteria</taxon>
        <taxon>Bacillati</taxon>
        <taxon>Bacillota</taxon>
        <taxon>Clostridia</taxon>
        <taxon>Lachnospirales</taxon>
        <taxon>Lachnospiraceae</taxon>
        <taxon>Bariatricus</taxon>
    </lineage>
</organism>
<sequence length="253" mass="28403">MRILLWAEFQKLRRSSIILFTIFATILIAVIVFVGGITTVTAEQLTTDTFGWYMTITQVWATMFVLPAVIALLGSYMICREEQDDTMKSLRLIPVNEAKLTAAKMIVAFIFSILVYLLLFAITFSIEAALHFSDLSMKVVFDFLKMYLIEGVGVFLAVSPIIAIVPYLKKSYWLALVMAEIYSFAGLFMSMSNTSKTLYPITAIFGVSGYYETTTSNWIVSFGVLLLCGCLSFFILAGLNRSRKGNKHNEKTI</sequence>
<proteinExistence type="predicted"/>
<feature type="transmembrane region" description="Helical" evidence="1">
    <location>
        <begin position="172"/>
        <end position="191"/>
    </location>
</feature>
<feature type="transmembrane region" description="Helical" evidence="1">
    <location>
        <begin position="100"/>
        <end position="126"/>
    </location>
</feature>
<keyword evidence="3" id="KW-1185">Reference proteome</keyword>
<evidence type="ECO:0000313" key="3">
    <source>
        <dbReference type="Proteomes" id="UP001299546"/>
    </source>
</evidence>
<dbReference type="RefSeq" id="WP_066737889.1">
    <property type="nucleotide sequence ID" value="NZ_JAJCIQ010000018.1"/>
</dbReference>
<comment type="caution">
    <text evidence="2">The sequence shown here is derived from an EMBL/GenBank/DDBJ whole genome shotgun (WGS) entry which is preliminary data.</text>
</comment>
<dbReference type="Proteomes" id="UP001299546">
    <property type="component" value="Unassembled WGS sequence"/>
</dbReference>
<evidence type="ECO:0000313" key="2">
    <source>
        <dbReference type="EMBL" id="MCB7389065.1"/>
    </source>
</evidence>
<reference evidence="2 3" key="1">
    <citation type="submission" date="2021-10" db="EMBL/GenBank/DDBJ databases">
        <title>Collection of gut derived symbiotic bacterial strains cultured from healthy donors.</title>
        <authorList>
            <person name="Lin H."/>
            <person name="Littmann E."/>
            <person name="Kohout C."/>
            <person name="Pamer E.G."/>
        </authorList>
    </citation>
    <scope>NUCLEOTIDE SEQUENCE [LARGE SCALE GENOMIC DNA]</scope>
    <source>
        <strain evidence="2 3">DFI.1.165</strain>
    </source>
</reference>
<gene>
    <name evidence="2" type="ORF">LIZ65_17405</name>
</gene>
<keyword evidence="1" id="KW-1133">Transmembrane helix</keyword>
<name>A0ABS8DL15_9FIRM</name>
<keyword evidence="1" id="KW-0812">Transmembrane</keyword>
<feature type="transmembrane region" description="Helical" evidence="1">
    <location>
        <begin position="59"/>
        <end position="79"/>
    </location>
</feature>
<dbReference type="Pfam" id="PF12730">
    <property type="entry name" value="ABC2_membrane_4"/>
    <property type="match status" value="1"/>
</dbReference>